<name>G8RXJ4_MYCRN</name>
<dbReference type="HOGENOM" id="CLU_106738_7_0_11"/>
<accession>G8RXJ4</accession>
<dbReference type="Pfam" id="PF13577">
    <property type="entry name" value="SnoaL_4"/>
    <property type="match status" value="1"/>
</dbReference>
<dbReference type="Proteomes" id="UP000005442">
    <property type="component" value="Chromosome"/>
</dbReference>
<dbReference type="STRING" id="710685.MycrhN_3909"/>
<dbReference type="AlphaFoldDB" id="G8RXJ4"/>
<dbReference type="InterPro" id="IPR032710">
    <property type="entry name" value="NTF2-like_dom_sf"/>
</dbReference>
<dbReference type="KEGG" id="mrh:MycrhN_3909"/>
<dbReference type="CDD" id="cd00531">
    <property type="entry name" value="NTF2_like"/>
    <property type="match status" value="1"/>
</dbReference>
<dbReference type="RefSeq" id="WP_014212170.1">
    <property type="nucleotide sequence ID" value="NC_016604.1"/>
</dbReference>
<protein>
    <recommendedName>
        <fullName evidence="2">SnoaL-like domain-containing protein</fullName>
    </recommendedName>
</protein>
<evidence type="ECO:0000256" key="1">
    <source>
        <dbReference type="SAM" id="MobiDB-lite"/>
    </source>
</evidence>
<dbReference type="SUPFAM" id="SSF54427">
    <property type="entry name" value="NTF2-like"/>
    <property type="match status" value="1"/>
</dbReference>
<proteinExistence type="predicted"/>
<dbReference type="OrthoDB" id="1492465at2"/>
<feature type="region of interest" description="Disordered" evidence="1">
    <location>
        <begin position="145"/>
        <end position="168"/>
    </location>
</feature>
<reference evidence="3 4" key="1">
    <citation type="submission" date="2011-12" db="EMBL/GenBank/DDBJ databases">
        <title>Complete sequence of Mycobacterium rhodesiae NBB3.</title>
        <authorList>
            <consortium name="US DOE Joint Genome Institute"/>
            <person name="Lucas S."/>
            <person name="Han J."/>
            <person name="Lapidus A."/>
            <person name="Cheng J.-F."/>
            <person name="Goodwin L."/>
            <person name="Pitluck S."/>
            <person name="Peters L."/>
            <person name="Mikhailova N."/>
            <person name="Gu W."/>
            <person name="Detter J.C."/>
            <person name="Han C."/>
            <person name="Tapia R."/>
            <person name="Land M."/>
            <person name="Hauser L."/>
            <person name="Kyrpides N."/>
            <person name="Ivanova N."/>
            <person name="Pagani I."/>
            <person name="Mattes T."/>
            <person name="Holmes A."/>
            <person name="Rutledge P."/>
            <person name="Paulsen I."/>
            <person name="Coleman N."/>
            <person name="Woyke T."/>
        </authorList>
    </citation>
    <scope>NUCLEOTIDE SEQUENCE [LARGE SCALE GENOMIC DNA]</scope>
    <source>
        <strain evidence="3 4">NBB3</strain>
    </source>
</reference>
<dbReference type="Gene3D" id="3.10.450.50">
    <property type="match status" value="1"/>
</dbReference>
<evidence type="ECO:0000313" key="4">
    <source>
        <dbReference type="Proteomes" id="UP000005442"/>
    </source>
</evidence>
<organism evidence="3 4">
    <name type="scientific">Mycolicibacterium rhodesiae (strain NBB3)</name>
    <name type="common">Mycobacterium rhodesiae</name>
    <dbReference type="NCBI Taxonomy" id="710685"/>
    <lineage>
        <taxon>Bacteria</taxon>
        <taxon>Bacillati</taxon>
        <taxon>Actinomycetota</taxon>
        <taxon>Actinomycetes</taxon>
        <taxon>Mycobacteriales</taxon>
        <taxon>Mycobacteriaceae</taxon>
        <taxon>Mycolicibacterium</taxon>
    </lineage>
</organism>
<evidence type="ECO:0000313" key="3">
    <source>
        <dbReference type="EMBL" id="AEV74418.1"/>
    </source>
</evidence>
<feature type="compositionally biased region" description="Polar residues" evidence="1">
    <location>
        <begin position="155"/>
        <end position="168"/>
    </location>
</feature>
<feature type="domain" description="SnoaL-like" evidence="2">
    <location>
        <begin position="6"/>
        <end position="129"/>
    </location>
</feature>
<dbReference type="InterPro" id="IPR037401">
    <property type="entry name" value="SnoaL-like"/>
</dbReference>
<sequence>MTNQTFAEEHEIRSVVHRYADAASRRDPVGVASAFSSDSEWFSPALGRFTGPDAMLAFFTAMLDGWNVFLQSMMSGVVVVDASNPDRAVGRWFVQETGQRAEGTNLIISGVYHDEYIRDAGKWLIRHRRYDQLLRNSDGQVTTHPFPADVPAFGQDSTGTANSSSVAE</sequence>
<dbReference type="PATRIC" id="fig|710685.3.peg.3924"/>
<gene>
    <name evidence="3" type="ordered locus">MycrhN_3909</name>
</gene>
<dbReference type="eggNOG" id="COG4319">
    <property type="taxonomic scope" value="Bacteria"/>
</dbReference>
<dbReference type="EMBL" id="CP003169">
    <property type="protein sequence ID" value="AEV74418.1"/>
    <property type="molecule type" value="Genomic_DNA"/>
</dbReference>
<keyword evidence="4" id="KW-1185">Reference proteome</keyword>
<evidence type="ECO:0000259" key="2">
    <source>
        <dbReference type="Pfam" id="PF13577"/>
    </source>
</evidence>